<comment type="caution">
    <text evidence="1">The sequence shown here is derived from an EMBL/GenBank/DDBJ whole genome shotgun (WGS) entry which is preliminary data.</text>
</comment>
<sequence length="60" mass="6389">MFGTLMQLCTPHVLHVSGRTISLYHTIMLSFGRPLAAITSTTIATAASTIATITPTGKER</sequence>
<dbReference type="EMBL" id="BAQD01000021">
    <property type="protein sequence ID" value="GBQ07114.1"/>
    <property type="molecule type" value="Genomic_DNA"/>
</dbReference>
<proteinExistence type="predicted"/>
<dbReference type="Proteomes" id="UP001062901">
    <property type="component" value="Unassembled WGS sequence"/>
</dbReference>
<protein>
    <submittedName>
        <fullName evidence="1">Uncharacterized protein</fullName>
    </submittedName>
</protein>
<gene>
    <name evidence="1" type="ORF">AA15669_1234</name>
</gene>
<accession>A0ABQ0P004</accession>
<name>A0ABQ0P004_9PROT</name>
<keyword evidence="2" id="KW-1185">Reference proteome</keyword>
<evidence type="ECO:0000313" key="1">
    <source>
        <dbReference type="EMBL" id="GBQ07114.1"/>
    </source>
</evidence>
<organism evidence="1 2">
    <name type="scientific">Saccharibacter floricola DSM 15669</name>
    <dbReference type="NCBI Taxonomy" id="1123227"/>
    <lineage>
        <taxon>Bacteria</taxon>
        <taxon>Pseudomonadati</taxon>
        <taxon>Pseudomonadota</taxon>
        <taxon>Alphaproteobacteria</taxon>
        <taxon>Acetobacterales</taxon>
        <taxon>Acetobacteraceae</taxon>
        <taxon>Saccharibacter</taxon>
    </lineage>
</organism>
<reference evidence="1" key="1">
    <citation type="submission" date="2013-04" db="EMBL/GenBank/DDBJ databases">
        <title>The genome sequencing project of 58 acetic acid bacteria.</title>
        <authorList>
            <person name="Okamoto-Kainuma A."/>
            <person name="Ishikawa M."/>
            <person name="Umino S."/>
            <person name="Koizumi Y."/>
            <person name="Shiwa Y."/>
            <person name="Yoshikawa H."/>
            <person name="Matsutani M."/>
            <person name="Matsushita K."/>
        </authorList>
    </citation>
    <scope>NUCLEOTIDE SEQUENCE</scope>
    <source>
        <strain evidence="1">DSM 15669</strain>
    </source>
</reference>
<evidence type="ECO:0000313" key="2">
    <source>
        <dbReference type="Proteomes" id="UP001062901"/>
    </source>
</evidence>